<evidence type="ECO:0000313" key="3">
    <source>
        <dbReference type="EMBL" id="PYI20356.1"/>
    </source>
</evidence>
<feature type="region of interest" description="Disordered" evidence="1">
    <location>
        <begin position="248"/>
        <end position="277"/>
    </location>
</feature>
<name>A0A2V5IKK6_ASPV1</name>
<reference evidence="3 4" key="1">
    <citation type="submission" date="2018-02" db="EMBL/GenBank/DDBJ databases">
        <title>The genomes of Aspergillus section Nigri reveals drivers in fungal speciation.</title>
        <authorList>
            <consortium name="DOE Joint Genome Institute"/>
            <person name="Vesth T.C."/>
            <person name="Nybo J."/>
            <person name="Theobald S."/>
            <person name="Brandl J."/>
            <person name="Frisvad J.C."/>
            <person name="Nielsen K.F."/>
            <person name="Lyhne E.K."/>
            <person name="Kogle M.E."/>
            <person name="Kuo A."/>
            <person name="Riley R."/>
            <person name="Clum A."/>
            <person name="Nolan M."/>
            <person name="Lipzen A."/>
            <person name="Salamov A."/>
            <person name="Henrissat B."/>
            <person name="Wiebenga A."/>
            <person name="De vries R.P."/>
            <person name="Grigoriev I.V."/>
            <person name="Mortensen U.H."/>
            <person name="Andersen M.R."/>
            <person name="Baker S.E."/>
        </authorList>
    </citation>
    <scope>NUCLEOTIDE SEQUENCE [LARGE SCALE GENOMIC DNA]</scope>
    <source>
        <strain evidence="3 4">CBS 115571</strain>
    </source>
</reference>
<keyword evidence="2" id="KW-0732">Signal</keyword>
<gene>
    <name evidence="3" type="ORF">BO99DRAFT_401946</name>
</gene>
<evidence type="ECO:0000256" key="2">
    <source>
        <dbReference type="SAM" id="SignalP"/>
    </source>
</evidence>
<sequence length="300" mass="30020">MKTVPFWVATALTVPQALAALTTTSTTSTSTTTAAAAASCTASLITTLCDYPAPGDDFAIASGSTAYCWDYCNAHPPCSFVIFAAGDPLTGSGTCWVYPGQSYNASEGSSDCSNPYLSVYSEPVCSGGSATTTTAGACTATATPTAVASVCGYPAPSDCFDDCLASTGAPECLSLCAEADSCSYVVFNPENPDNSTYASGNCWIYPNGTYDAGSATTCSGDPEQYVYNNVCPKASSSSSALSASATDTGTAATTTGSTGTEIADQTAASTTSSENAAPAGLSLTGSLAIGVAMVVLRAFW</sequence>
<proteinExistence type="predicted"/>
<dbReference type="EMBL" id="KZ825126">
    <property type="protein sequence ID" value="PYI20356.1"/>
    <property type="molecule type" value="Genomic_DNA"/>
</dbReference>
<dbReference type="AlphaFoldDB" id="A0A2V5IKK6"/>
<accession>A0A2V5IKK6</accession>
<dbReference type="Proteomes" id="UP000249829">
    <property type="component" value="Unassembled WGS sequence"/>
</dbReference>
<protein>
    <recommendedName>
        <fullName evidence="5">Apple domain-containing protein</fullName>
    </recommendedName>
</protein>
<evidence type="ECO:0000313" key="4">
    <source>
        <dbReference type="Proteomes" id="UP000249829"/>
    </source>
</evidence>
<evidence type="ECO:0000256" key="1">
    <source>
        <dbReference type="SAM" id="MobiDB-lite"/>
    </source>
</evidence>
<keyword evidence="4" id="KW-1185">Reference proteome</keyword>
<organism evidence="3 4">
    <name type="scientific">Aspergillus violaceofuscus (strain CBS 115571)</name>
    <dbReference type="NCBI Taxonomy" id="1450538"/>
    <lineage>
        <taxon>Eukaryota</taxon>
        <taxon>Fungi</taxon>
        <taxon>Dikarya</taxon>
        <taxon>Ascomycota</taxon>
        <taxon>Pezizomycotina</taxon>
        <taxon>Eurotiomycetes</taxon>
        <taxon>Eurotiomycetidae</taxon>
        <taxon>Eurotiales</taxon>
        <taxon>Aspergillaceae</taxon>
        <taxon>Aspergillus</taxon>
    </lineage>
</organism>
<feature type="chain" id="PRO_5016065629" description="Apple domain-containing protein" evidence="2">
    <location>
        <begin position="20"/>
        <end position="300"/>
    </location>
</feature>
<feature type="signal peptide" evidence="2">
    <location>
        <begin position="1"/>
        <end position="19"/>
    </location>
</feature>
<evidence type="ECO:0008006" key="5">
    <source>
        <dbReference type="Google" id="ProtNLM"/>
    </source>
</evidence>
<dbReference type="OMA" id="QCAKADS"/>